<evidence type="ECO:0000256" key="1">
    <source>
        <dbReference type="ARBA" id="ARBA00004370"/>
    </source>
</evidence>
<dbReference type="AlphaFoldDB" id="A0A6S6QSA7"/>
<feature type="transmembrane region" description="Helical" evidence="5">
    <location>
        <begin position="117"/>
        <end position="138"/>
    </location>
</feature>
<keyword evidence="4 5" id="KW-0472">Membrane</keyword>
<evidence type="ECO:0000256" key="3">
    <source>
        <dbReference type="ARBA" id="ARBA00022989"/>
    </source>
</evidence>
<dbReference type="Pfam" id="PF01124">
    <property type="entry name" value="MAPEG"/>
    <property type="match status" value="1"/>
</dbReference>
<proteinExistence type="predicted"/>
<sequence length="140" mass="16121">MTVQSVLLPVFAQIALTFFLMVWMARTRFAAVGAGHVTIKDLKRDWTSWPERPTQIAAAYHNQFELPVLFYVVVLAAIITTQADFLFVILSWFFVVARLIHAYVHTGKNEIRARFKAFLLGAILLIVLWVYFFLKLFIGL</sequence>
<dbReference type="Proteomes" id="UP000515317">
    <property type="component" value="Chromosome"/>
</dbReference>
<dbReference type="InterPro" id="IPR023352">
    <property type="entry name" value="MAPEG-like_dom_sf"/>
</dbReference>
<dbReference type="Gene3D" id="1.20.120.550">
    <property type="entry name" value="Membrane associated eicosanoid/glutathione metabolism-like domain"/>
    <property type="match status" value="1"/>
</dbReference>
<evidence type="ECO:0000256" key="4">
    <source>
        <dbReference type="ARBA" id="ARBA00023136"/>
    </source>
</evidence>
<evidence type="ECO:0008006" key="8">
    <source>
        <dbReference type="Google" id="ProtNLM"/>
    </source>
</evidence>
<dbReference type="InterPro" id="IPR001129">
    <property type="entry name" value="Membr-assoc_MAPEG"/>
</dbReference>
<organism evidence="6 7">
    <name type="scientific">Terrihabitans soli</name>
    <dbReference type="NCBI Taxonomy" id="708113"/>
    <lineage>
        <taxon>Bacteria</taxon>
        <taxon>Pseudomonadati</taxon>
        <taxon>Pseudomonadota</taxon>
        <taxon>Alphaproteobacteria</taxon>
        <taxon>Hyphomicrobiales</taxon>
        <taxon>Terrihabitans</taxon>
    </lineage>
</organism>
<evidence type="ECO:0000313" key="6">
    <source>
        <dbReference type="EMBL" id="BCJ90817.1"/>
    </source>
</evidence>
<feature type="transmembrane region" description="Helical" evidence="5">
    <location>
        <begin position="7"/>
        <end position="25"/>
    </location>
</feature>
<dbReference type="KEGG" id="tso:IZ6_15520"/>
<dbReference type="EMBL" id="AP023361">
    <property type="protein sequence ID" value="BCJ90817.1"/>
    <property type="molecule type" value="Genomic_DNA"/>
</dbReference>
<name>A0A6S6QSA7_9HYPH</name>
<protein>
    <recommendedName>
        <fullName evidence="8">MAPEG family protein</fullName>
    </recommendedName>
</protein>
<keyword evidence="3 5" id="KW-1133">Transmembrane helix</keyword>
<keyword evidence="2 5" id="KW-0812">Transmembrane</keyword>
<dbReference type="SUPFAM" id="SSF161084">
    <property type="entry name" value="MAPEG domain-like"/>
    <property type="match status" value="1"/>
</dbReference>
<evidence type="ECO:0000256" key="2">
    <source>
        <dbReference type="ARBA" id="ARBA00022692"/>
    </source>
</evidence>
<dbReference type="GO" id="GO:0016020">
    <property type="term" value="C:membrane"/>
    <property type="evidence" value="ECO:0007669"/>
    <property type="project" value="UniProtKB-SubCell"/>
</dbReference>
<reference evidence="6 7" key="1">
    <citation type="submission" date="2020-08" db="EMBL/GenBank/DDBJ databases">
        <title>Genome sequence of Rhizobiales bacterium strain IZ6.</title>
        <authorList>
            <person name="Nakai R."/>
            <person name="Naganuma T."/>
        </authorList>
    </citation>
    <scope>NUCLEOTIDE SEQUENCE [LARGE SCALE GENOMIC DNA]</scope>
    <source>
        <strain evidence="6 7">IZ6</strain>
    </source>
</reference>
<evidence type="ECO:0000313" key="7">
    <source>
        <dbReference type="Proteomes" id="UP000515317"/>
    </source>
</evidence>
<dbReference type="RefSeq" id="WP_222877418.1">
    <property type="nucleotide sequence ID" value="NZ_AP023361.1"/>
</dbReference>
<feature type="transmembrane region" description="Helical" evidence="5">
    <location>
        <begin position="68"/>
        <end position="96"/>
    </location>
</feature>
<comment type="subcellular location">
    <subcellularLocation>
        <location evidence="1">Membrane</location>
    </subcellularLocation>
</comment>
<evidence type="ECO:0000256" key="5">
    <source>
        <dbReference type="SAM" id="Phobius"/>
    </source>
</evidence>
<accession>A0A6S6QSA7</accession>
<keyword evidence="7" id="KW-1185">Reference proteome</keyword>
<gene>
    <name evidence="6" type="ORF">IZ6_15520</name>
</gene>